<proteinExistence type="predicted"/>
<dbReference type="PRINTS" id="PR00313">
    <property type="entry name" value="CABNDNGRPT"/>
</dbReference>
<dbReference type="InterPro" id="IPR004843">
    <property type="entry name" value="Calcineurin-like_PHP"/>
</dbReference>
<evidence type="ECO:0000313" key="5">
    <source>
        <dbReference type="Proteomes" id="UP000238937"/>
    </source>
</evidence>
<dbReference type="SUPFAM" id="SSF51120">
    <property type="entry name" value="beta-Roll"/>
    <property type="match status" value="1"/>
</dbReference>
<protein>
    <submittedName>
        <fullName evidence="4">Calcineurin-like phosphoesterase</fullName>
    </submittedName>
</protein>
<name>A0A2T1FD13_9CYAN</name>
<dbReference type="GO" id="GO:0003993">
    <property type="term" value="F:acid phosphatase activity"/>
    <property type="evidence" value="ECO:0007669"/>
    <property type="project" value="InterPro"/>
</dbReference>
<dbReference type="Gene3D" id="3.60.21.10">
    <property type="match status" value="1"/>
</dbReference>
<dbReference type="InterPro" id="IPR039331">
    <property type="entry name" value="PAPs-like"/>
</dbReference>
<dbReference type="GO" id="GO:0005509">
    <property type="term" value="F:calcium ion binding"/>
    <property type="evidence" value="ECO:0007669"/>
    <property type="project" value="InterPro"/>
</dbReference>
<feature type="domain" description="Calcineurin-like phosphoesterase" evidence="3">
    <location>
        <begin position="191"/>
        <end position="433"/>
    </location>
</feature>
<dbReference type="Proteomes" id="UP000238937">
    <property type="component" value="Unassembled WGS sequence"/>
</dbReference>
<dbReference type="PANTHER" id="PTHR22953">
    <property type="entry name" value="ACID PHOSPHATASE RELATED"/>
    <property type="match status" value="1"/>
</dbReference>
<feature type="region of interest" description="Disordered" evidence="2">
    <location>
        <begin position="303"/>
        <end position="339"/>
    </location>
</feature>
<dbReference type="Pfam" id="PF00149">
    <property type="entry name" value="Metallophos"/>
    <property type="match status" value="1"/>
</dbReference>
<dbReference type="InterPro" id="IPR029052">
    <property type="entry name" value="Metallo-depent_PP-like"/>
</dbReference>
<dbReference type="Gene3D" id="2.160.20.160">
    <property type="match status" value="1"/>
</dbReference>
<dbReference type="InterPro" id="IPR011049">
    <property type="entry name" value="Serralysin-like_metalloprot_C"/>
</dbReference>
<dbReference type="Pfam" id="PF00353">
    <property type="entry name" value="HemolysinCabind"/>
    <property type="match status" value="4"/>
</dbReference>
<comment type="caution">
    <text evidence="4">The sequence shown here is derived from an EMBL/GenBank/DDBJ whole genome shotgun (WGS) entry which is preliminary data.</text>
</comment>
<dbReference type="SUPFAM" id="SSF56300">
    <property type="entry name" value="Metallo-dependent phosphatases"/>
    <property type="match status" value="1"/>
</dbReference>
<gene>
    <name evidence="4" type="ORF">C7B77_26485</name>
</gene>
<reference evidence="4 5" key="1">
    <citation type="submission" date="2018-03" db="EMBL/GenBank/DDBJ databases">
        <title>The ancient ancestry and fast evolution of plastids.</title>
        <authorList>
            <person name="Moore K.R."/>
            <person name="Magnabosco C."/>
            <person name="Momper L."/>
            <person name="Gold D.A."/>
            <person name="Bosak T."/>
            <person name="Fournier G.P."/>
        </authorList>
    </citation>
    <scope>NUCLEOTIDE SEQUENCE [LARGE SCALE GENOMIC DNA]</scope>
    <source>
        <strain evidence="4 5">CCALA 037</strain>
    </source>
</reference>
<accession>A0A2T1FD13</accession>
<dbReference type="InterPro" id="IPR001343">
    <property type="entry name" value="Hemolysn_Ca-bd"/>
</dbReference>
<sequence length="799" mass="85806">MTEFRVNPYLQNPSAKGISVTWFTTKDVDATLTVTGPGLSKPLTYQSDATLAPVLAYTTAEQKQSIAGIKDSWLLDNNNYKHTIAVDGLQPGKTYNYTVTQGSSTFNSTFETAPSATDWSSIRFIAMSDSETEPLGRVTYREWQPGSIAASSTRPNLTDSQWAKKFGTNGSGTAQTLRYALTETVGYQENLEIVNSRTPDFLLMPGDLVQGGGYQPGWDEFFRHNAGEYASGLSKYPILPALGNWENFGALNGGYGTDADGRFGPKFGRDKYHTYFDAPENGTPAHRDNYYRVDYGPVTVLTLDSSNGEPDDRRSNYGGAGQPPKISGTDYTGPGTDTQENYTRAQYESFGGTDLSDFNPGSVQWNWVKAQLQDARNKGQIVFVQYHHAPYSNGEHGQPMNHTQSSGQGGTPLRQYQGMFEEYGVAAVLSGHSEMFERSFVDENRDGIGVNYYDVGASGDGLRGEKRTGSGFDTPLLKYNQYSQWTADQNAAEVWKVVNGVPQLIDGGKHYGHLEVNIEPFSPVPGIVAKIQFTPVYSFPILDANYNLVTTERRVYDDETILLVTDKGTVINSSLSPDATVALLKENLVAGTPGNDVIIANAPGSKVDGINDTIFTGAGNDEVDTTLSRSLAIKGNNRIFTGSGNDLSIVTDNDRSFGSMGDDIFEASEAKNYRLSGGEGNDTFFLGANGRALGGEGNDLFFVGSGGSNLLSGGAGADQFWIANAEIPSAANTVLDFQVGTDVIGIQGAVSLGISASTLKLNQVGADTAIDFGGKTLAVLTGIQASSLTLGNASQFVFA</sequence>
<evidence type="ECO:0000259" key="3">
    <source>
        <dbReference type="Pfam" id="PF00149"/>
    </source>
</evidence>
<dbReference type="RefSeq" id="WP_106312053.1">
    <property type="nucleotide sequence ID" value="NZ_PVWO01000569.1"/>
</dbReference>
<evidence type="ECO:0000256" key="2">
    <source>
        <dbReference type="SAM" id="MobiDB-lite"/>
    </source>
</evidence>
<dbReference type="AlphaFoldDB" id="A0A2T1FD13"/>
<dbReference type="PANTHER" id="PTHR22953:SF153">
    <property type="entry name" value="PURPLE ACID PHOSPHATASE"/>
    <property type="match status" value="1"/>
</dbReference>
<dbReference type="Gene3D" id="2.60.40.380">
    <property type="entry name" value="Purple acid phosphatase-like, N-terminal"/>
    <property type="match status" value="1"/>
</dbReference>
<evidence type="ECO:0000256" key="1">
    <source>
        <dbReference type="ARBA" id="ARBA00022729"/>
    </source>
</evidence>
<organism evidence="4 5">
    <name type="scientific">Chamaesiphon polymorphus CCALA 037</name>
    <dbReference type="NCBI Taxonomy" id="2107692"/>
    <lineage>
        <taxon>Bacteria</taxon>
        <taxon>Bacillati</taxon>
        <taxon>Cyanobacteriota</taxon>
        <taxon>Cyanophyceae</taxon>
        <taxon>Gomontiellales</taxon>
        <taxon>Chamaesiphonaceae</taxon>
        <taxon>Chamaesiphon</taxon>
    </lineage>
</organism>
<keyword evidence="1" id="KW-0732">Signal</keyword>
<dbReference type="EMBL" id="PVWO01000569">
    <property type="protein sequence ID" value="PSB42851.1"/>
    <property type="molecule type" value="Genomic_DNA"/>
</dbReference>
<keyword evidence="5" id="KW-1185">Reference proteome</keyword>
<evidence type="ECO:0000313" key="4">
    <source>
        <dbReference type="EMBL" id="PSB42851.1"/>
    </source>
</evidence>
<dbReference type="OrthoDB" id="474992at2"/>